<name>A0A0A9II96_ARUDO</name>
<reference evidence="1" key="2">
    <citation type="journal article" date="2015" name="Data Brief">
        <title>Shoot transcriptome of the giant reed, Arundo donax.</title>
        <authorList>
            <person name="Barrero R.A."/>
            <person name="Guerrero F.D."/>
            <person name="Moolhuijzen P."/>
            <person name="Goolsby J.A."/>
            <person name="Tidwell J."/>
            <person name="Bellgard S.E."/>
            <person name="Bellgard M.I."/>
        </authorList>
    </citation>
    <scope>NUCLEOTIDE SEQUENCE</scope>
    <source>
        <tissue evidence="1">Shoot tissue taken approximately 20 cm above the soil surface</tissue>
    </source>
</reference>
<proteinExistence type="predicted"/>
<evidence type="ECO:0000313" key="1">
    <source>
        <dbReference type="EMBL" id="JAD86474.1"/>
    </source>
</evidence>
<reference evidence="1" key="1">
    <citation type="submission" date="2014-09" db="EMBL/GenBank/DDBJ databases">
        <authorList>
            <person name="Magalhaes I.L.F."/>
            <person name="Oliveira U."/>
            <person name="Santos F.R."/>
            <person name="Vidigal T.H.D.A."/>
            <person name="Brescovit A.D."/>
            <person name="Santos A.J."/>
        </authorList>
    </citation>
    <scope>NUCLEOTIDE SEQUENCE</scope>
    <source>
        <tissue evidence="1">Shoot tissue taken approximately 20 cm above the soil surface</tissue>
    </source>
</reference>
<accession>A0A0A9II96</accession>
<sequence length="57" mass="6770">MSLFRELQCPGWHYQHPTHALVCYEQRKKKCCQTWLKVLLQRGDELEKKNVVTSLPA</sequence>
<organism evidence="1">
    <name type="scientific">Arundo donax</name>
    <name type="common">Giant reed</name>
    <name type="synonym">Donax arundinaceus</name>
    <dbReference type="NCBI Taxonomy" id="35708"/>
    <lineage>
        <taxon>Eukaryota</taxon>
        <taxon>Viridiplantae</taxon>
        <taxon>Streptophyta</taxon>
        <taxon>Embryophyta</taxon>
        <taxon>Tracheophyta</taxon>
        <taxon>Spermatophyta</taxon>
        <taxon>Magnoliopsida</taxon>
        <taxon>Liliopsida</taxon>
        <taxon>Poales</taxon>
        <taxon>Poaceae</taxon>
        <taxon>PACMAD clade</taxon>
        <taxon>Arundinoideae</taxon>
        <taxon>Arundineae</taxon>
        <taxon>Arundo</taxon>
    </lineage>
</organism>
<protein>
    <submittedName>
        <fullName evidence="1">Uncharacterized protein</fullName>
    </submittedName>
</protein>
<dbReference type="EMBL" id="GBRH01211421">
    <property type="protein sequence ID" value="JAD86474.1"/>
    <property type="molecule type" value="Transcribed_RNA"/>
</dbReference>
<dbReference type="AlphaFoldDB" id="A0A0A9II96"/>